<reference evidence="2" key="2">
    <citation type="submission" date="2015-01" db="EMBL/GenBank/DDBJ databases">
        <title>Evolutionary Origins and Diversification of the Mycorrhizal Mutualists.</title>
        <authorList>
            <consortium name="DOE Joint Genome Institute"/>
            <consortium name="Mycorrhizal Genomics Consortium"/>
            <person name="Kohler A."/>
            <person name="Kuo A."/>
            <person name="Nagy L.G."/>
            <person name="Floudas D."/>
            <person name="Copeland A."/>
            <person name="Barry K.W."/>
            <person name="Cichocki N."/>
            <person name="Veneault-Fourrey C."/>
            <person name="LaButti K."/>
            <person name="Lindquist E.A."/>
            <person name="Lipzen A."/>
            <person name="Lundell T."/>
            <person name="Morin E."/>
            <person name="Murat C."/>
            <person name="Riley R."/>
            <person name="Ohm R."/>
            <person name="Sun H."/>
            <person name="Tunlid A."/>
            <person name="Henrissat B."/>
            <person name="Grigoriev I.V."/>
            <person name="Hibbett D.S."/>
            <person name="Martin F."/>
        </authorList>
    </citation>
    <scope>NUCLEOTIDE SEQUENCE [LARGE SCALE GENOMIC DNA]</scope>
    <source>
        <strain evidence="2">441</strain>
    </source>
</reference>
<evidence type="ECO:0000313" key="2">
    <source>
        <dbReference type="Proteomes" id="UP000054018"/>
    </source>
</evidence>
<dbReference type="Proteomes" id="UP000054018">
    <property type="component" value="Unassembled WGS sequence"/>
</dbReference>
<organism evidence="1 2">
    <name type="scientific">Pisolithus microcarpus 441</name>
    <dbReference type="NCBI Taxonomy" id="765257"/>
    <lineage>
        <taxon>Eukaryota</taxon>
        <taxon>Fungi</taxon>
        <taxon>Dikarya</taxon>
        <taxon>Basidiomycota</taxon>
        <taxon>Agaricomycotina</taxon>
        <taxon>Agaricomycetes</taxon>
        <taxon>Agaricomycetidae</taxon>
        <taxon>Boletales</taxon>
        <taxon>Sclerodermatineae</taxon>
        <taxon>Pisolithaceae</taxon>
        <taxon>Pisolithus</taxon>
    </lineage>
</organism>
<dbReference type="AlphaFoldDB" id="A0A0C9ZQ57"/>
<dbReference type="HOGENOM" id="CLU_107692_0_0_1"/>
<reference evidence="1 2" key="1">
    <citation type="submission" date="2014-04" db="EMBL/GenBank/DDBJ databases">
        <authorList>
            <consortium name="DOE Joint Genome Institute"/>
            <person name="Kuo A."/>
            <person name="Kohler A."/>
            <person name="Costa M.D."/>
            <person name="Nagy L.G."/>
            <person name="Floudas D."/>
            <person name="Copeland A."/>
            <person name="Barry K.W."/>
            <person name="Cichocki N."/>
            <person name="Veneault-Fourrey C."/>
            <person name="LaButti K."/>
            <person name="Lindquist E.A."/>
            <person name="Lipzen A."/>
            <person name="Lundell T."/>
            <person name="Morin E."/>
            <person name="Murat C."/>
            <person name="Sun H."/>
            <person name="Tunlid A."/>
            <person name="Henrissat B."/>
            <person name="Grigoriev I.V."/>
            <person name="Hibbett D.S."/>
            <person name="Martin F."/>
            <person name="Nordberg H.P."/>
            <person name="Cantor M.N."/>
            <person name="Hua S.X."/>
        </authorList>
    </citation>
    <scope>NUCLEOTIDE SEQUENCE [LARGE SCALE GENOMIC DNA]</scope>
    <source>
        <strain evidence="1 2">441</strain>
    </source>
</reference>
<dbReference type="EMBL" id="KN833716">
    <property type="protein sequence ID" value="KIK24422.1"/>
    <property type="molecule type" value="Genomic_DNA"/>
</dbReference>
<proteinExistence type="predicted"/>
<evidence type="ECO:0000313" key="1">
    <source>
        <dbReference type="EMBL" id="KIK24422.1"/>
    </source>
</evidence>
<protein>
    <submittedName>
        <fullName evidence="1">Uncharacterized protein</fullName>
    </submittedName>
</protein>
<sequence length="224" mass="25098">MNSPRSTKQTVVFYPSLEFVDSEAFLQPLVVTVSFPGPVPQHLIHSEIPIEISITASGEGGVMAPVVHASAWATYHSEPADTLIDVNSPTPAASIMDLSIPFLPLQCTFDPRSTRQWAKLSNDIERWLVDEVDTPHPRWEWGLDAFWMAFVGAFPLFPGRKWRHWNPRIPLEGQFIQGWLSGDEGSSGGEPDGVVSLEHTLSTIWEMFCRHVALFYPFPLISTQ</sequence>
<keyword evidence="2" id="KW-1185">Reference proteome</keyword>
<gene>
    <name evidence="1" type="ORF">PISMIDRAFT_98524</name>
</gene>
<dbReference type="OrthoDB" id="3169660at2759"/>
<accession>A0A0C9ZQ57</accession>
<name>A0A0C9ZQ57_9AGAM</name>